<dbReference type="SUPFAM" id="SSF89796">
    <property type="entry name" value="CoA-transferase family III (CaiB/BaiF)"/>
    <property type="match status" value="1"/>
</dbReference>
<dbReference type="EMBL" id="UYRR01032028">
    <property type="protein sequence ID" value="VDK53819.1"/>
    <property type="molecule type" value="Genomic_DNA"/>
</dbReference>
<evidence type="ECO:0000313" key="3">
    <source>
        <dbReference type="WBParaSite" id="ASIM_0001556701-mRNA-1"/>
    </source>
</evidence>
<dbReference type="AlphaFoldDB" id="A0A0M3K3M6"/>
<proteinExistence type="predicted"/>
<sequence length="113" mass="12331">MVMFENVIDDTDVVQRNILVNVCRKMDLLIEDLAVGTLQRNDINLEDLMKNNSAMVVVRFAANLCVSQKDELPLSSVDRLSGSDRLQALSAGVVSSIVMGLYAAQRSQSGMVG</sequence>
<reference evidence="3" key="1">
    <citation type="submission" date="2017-02" db="UniProtKB">
        <authorList>
            <consortium name="WormBaseParasite"/>
        </authorList>
    </citation>
    <scope>IDENTIFICATION</scope>
</reference>
<evidence type="ECO:0000313" key="1">
    <source>
        <dbReference type="EMBL" id="VDK53819.1"/>
    </source>
</evidence>
<evidence type="ECO:0000313" key="2">
    <source>
        <dbReference type="Proteomes" id="UP000267096"/>
    </source>
</evidence>
<keyword evidence="2" id="KW-1185">Reference proteome</keyword>
<name>A0A0M3K3M6_ANISI</name>
<dbReference type="Proteomes" id="UP000267096">
    <property type="component" value="Unassembled WGS sequence"/>
</dbReference>
<dbReference type="InterPro" id="IPR023606">
    <property type="entry name" value="CoA-Trfase_III_dom_1_sf"/>
</dbReference>
<protein>
    <submittedName>
        <fullName evidence="3">ThiF domain-containing protein</fullName>
    </submittedName>
</protein>
<organism evidence="3">
    <name type="scientific">Anisakis simplex</name>
    <name type="common">Herring worm</name>
    <dbReference type="NCBI Taxonomy" id="6269"/>
    <lineage>
        <taxon>Eukaryota</taxon>
        <taxon>Metazoa</taxon>
        <taxon>Ecdysozoa</taxon>
        <taxon>Nematoda</taxon>
        <taxon>Chromadorea</taxon>
        <taxon>Rhabditida</taxon>
        <taxon>Spirurina</taxon>
        <taxon>Ascaridomorpha</taxon>
        <taxon>Ascaridoidea</taxon>
        <taxon>Anisakidae</taxon>
        <taxon>Anisakis</taxon>
        <taxon>Anisakis simplex complex</taxon>
    </lineage>
</organism>
<accession>A0A0M3K3M6</accession>
<dbReference type="WBParaSite" id="ASIM_0001556701-mRNA-1">
    <property type="protein sequence ID" value="ASIM_0001556701-mRNA-1"/>
    <property type="gene ID" value="ASIM_0001556701"/>
</dbReference>
<dbReference type="OrthoDB" id="5856428at2759"/>
<gene>
    <name evidence="1" type="ORF">ASIM_LOCUS14974</name>
</gene>
<reference evidence="1 2" key="2">
    <citation type="submission" date="2018-11" db="EMBL/GenBank/DDBJ databases">
        <authorList>
            <consortium name="Pathogen Informatics"/>
        </authorList>
    </citation>
    <scope>NUCLEOTIDE SEQUENCE [LARGE SCALE GENOMIC DNA]</scope>
</reference>